<evidence type="ECO:0000256" key="5">
    <source>
        <dbReference type="ARBA" id="ARBA00022692"/>
    </source>
</evidence>
<feature type="transmembrane region" description="Helical" evidence="8">
    <location>
        <begin position="84"/>
        <end position="110"/>
    </location>
</feature>
<feature type="transmembrane region" description="Helical" evidence="8">
    <location>
        <begin position="194"/>
        <end position="219"/>
    </location>
</feature>
<feature type="transmembrane region" description="Helical" evidence="8">
    <location>
        <begin position="225"/>
        <end position="246"/>
    </location>
</feature>
<comment type="similarity">
    <text evidence="2 8">Belongs to the NiCoT transporter (TC 2.A.52) family.</text>
</comment>
<dbReference type="NCBIfam" id="TIGR00802">
    <property type="entry name" value="nico"/>
    <property type="match status" value="1"/>
</dbReference>
<evidence type="ECO:0000256" key="4">
    <source>
        <dbReference type="ARBA" id="ARBA00022596"/>
    </source>
</evidence>
<keyword evidence="4" id="KW-0533">Nickel</keyword>
<organism evidence="9 10">
    <name type="scientific">Rhizobium paranaense</name>
    <dbReference type="NCBI Taxonomy" id="1650438"/>
    <lineage>
        <taxon>Bacteria</taxon>
        <taxon>Pseudomonadati</taxon>
        <taxon>Pseudomonadota</taxon>
        <taxon>Alphaproteobacteria</taxon>
        <taxon>Hyphomicrobiales</taxon>
        <taxon>Rhizobiaceae</taxon>
        <taxon>Rhizobium/Agrobacterium group</taxon>
        <taxon>Rhizobium</taxon>
    </lineage>
</organism>
<evidence type="ECO:0000256" key="3">
    <source>
        <dbReference type="ARBA" id="ARBA00022448"/>
    </source>
</evidence>
<dbReference type="GO" id="GO:0015099">
    <property type="term" value="F:nickel cation transmembrane transporter activity"/>
    <property type="evidence" value="ECO:0007669"/>
    <property type="project" value="UniProtKB-UniRule"/>
</dbReference>
<sequence>MMLNPFDDRMERSKTKIAVTYIVLVAFNVASWAWAWAAFADRPSLLGTAFLAYMFGLRHAFDADHIAAIDNVVRKLMQEGKQPYAVGFFFSLGHSTIVVLASVVIAATAAAMQSKLDSFHDIGSVIGTAVSAAFLLLIGIANLFVLKGVWSAFDRARRGERIVEEDLDALLTGGGLLARVFRPMFKVVRRSWHMYPIGFLFGLGFDTATEIGLLGISAAQAAQGMSFWTILVFPALFTAGMSLMDTSDSILMTGAYGWAFVKPMRKLWYNLTITAASVVVAVFIGSIEALGLISDKLGLEGGVWSFISDLNDNLANFGFAVVGIFLLSWLISTILYKAKGYDNLQINRS</sequence>
<dbReference type="RefSeq" id="WP_107108055.1">
    <property type="nucleotide sequence ID" value="NZ_JACHBI010000001.1"/>
</dbReference>
<evidence type="ECO:0000256" key="7">
    <source>
        <dbReference type="ARBA" id="ARBA00023136"/>
    </source>
</evidence>
<evidence type="ECO:0000256" key="2">
    <source>
        <dbReference type="ARBA" id="ARBA00010892"/>
    </source>
</evidence>
<feature type="transmembrane region" description="Helical" evidence="8">
    <location>
        <begin position="122"/>
        <end position="145"/>
    </location>
</feature>
<reference evidence="9 10" key="1">
    <citation type="submission" date="2020-08" db="EMBL/GenBank/DDBJ databases">
        <title>Genomic Encyclopedia of Type Strains, Phase IV (KMG-V): Genome sequencing to study the core and pangenomes of soil and plant-associated prokaryotes.</title>
        <authorList>
            <person name="Whitman W."/>
        </authorList>
    </citation>
    <scope>NUCLEOTIDE SEQUENCE [LARGE SCALE GENOMIC DNA]</scope>
    <source>
        <strain evidence="9 10">SEMIA 4064</strain>
    </source>
</reference>
<dbReference type="PANTHER" id="PTHR31611:SF0">
    <property type="entry name" value="HIGH-AFFINITY NICKEL TRANSPORT PROTEIN NIC1"/>
    <property type="match status" value="1"/>
</dbReference>
<feature type="transmembrane region" description="Helical" evidence="8">
    <location>
        <begin position="314"/>
        <end position="336"/>
    </location>
</feature>
<dbReference type="GO" id="GO:0012505">
    <property type="term" value="C:endomembrane system"/>
    <property type="evidence" value="ECO:0007669"/>
    <property type="project" value="UniProtKB-SubCell"/>
</dbReference>
<evidence type="ECO:0000256" key="8">
    <source>
        <dbReference type="RuleBase" id="RU362101"/>
    </source>
</evidence>
<gene>
    <name evidence="9" type="ORF">GGD50_001167</name>
</gene>
<dbReference type="InterPro" id="IPR011541">
    <property type="entry name" value="Ni/Co_transpt_high_affinity"/>
</dbReference>
<feature type="transmembrane region" description="Helical" evidence="8">
    <location>
        <begin position="267"/>
        <end position="294"/>
    </location>
</feature>
<comment type="subcellular location">
    <subcellularLocation>
        <location evidence="8">Cell membrane</location>
        <topology evidence="8">Multi-pass membrane protein</topology>
    </subcellularLocation>
    <subcellularLocation>
        <location evidence="1">Endomembrane system</location>
        <topology evidence="1">Multi-pass membrane protein</topology>
    </subcellularLocation>
</comment>
<dbReference type="Proteomes" id="UP000549882">
    <property type="component" value="Unassembled WGS sequence"/>
</dbReference>
<dbReference type="AlphaFoldDB" id="A0A7W8XNG0"/>
<dbReference type="Pfam" id="PF03824">
    <property type="entry name" value="NicO"/>
    <property type="match status" value="1"/>
</dbReference>
<dbReference type="EMBL" id="JACHBI010000001">
    <property type="protein sequence ID" value="MBB5572591.1"/>
    <property type="molecule type" value="Genomic_DNA"/>
</dbReference>
<evidence type="ECO:0000313" key="10">
    <source>
        <dbReference type="Proteomes" id="UP000549882"/>
    </source>
</evidence>
<keyword evidence="10" id="KW-1185">Reference proteome</keyword>
<feature type="transmembrane region" description="Helical" evidence="8">
    <location>
        <begin position="21"/>
        <end position="39"/>
    </location>
</feature>
<dbReference type="GO" id="GO:0005886">
    <property type="term" value="C:plasma membrane"/>
    <property type="evidence" value="ECO:0007669"/>
    <property type="project" value="UniProtKB-SubCell"/>
</dbReference>
<protein>
    <recommendedName>
        <fullName evidence="8">Nickel/cobalt efflux system</fullName>
    </recommendedName>
</protein>
<keyword evidence="5 8" id="KW-0812">Transmembrane</keyword>
<evidence type="ECO:0000256" key="1">
    <source>
        <dbReference type="ARBA" id="ARBA00004127"/>
    </source>
</evidence>
<feature type="transmembrane region" description="Helical" evidence="8">
    <location>
        <begin position="45"/>
        <end position="63"/>
    </location>
</feature>
<dbReference type="InterPro" id="IPR004688">
    <property type="entry name" value="Ni/Co_transpt"/>
</dbReference>
<comment type="caution">
    <text evidence="9">The sequence shown here is derived from an EMBL/GenBank/DDBJ whole genome shotgun (WGS) entry which is preliminary data.</text>
</comment>
<name>A0A7W8XNG0_9HYPH</name>
<evidence type="ECO:0000256" key="6">
    <source>
        <dbReference type="ARBA" id="ARBA00022989"/>
    </source>
</evidence>
<dbReference type="PANTHER" id="PTHR31611">
    <property type="entry name" value="HIGH-AFFINITY NICKEL TRANSPORT PROTEIN NIC1"/>
    <property type="match status" value="1"/>
</dbReference>
<keyword evidence="3 8" id="KW-0813">Transport</keyword>
<accession>A0A7W8XNG0</accession>
<keyword evidence="6 8" id="KW-1133">Transmembrane helix</keyword>
<evidence type="ECO:0000313" key="9">
    <source>
        <dbReference type="EMBL" id="MBB5572591.1"/>
    </source>
</evidence>
<keyword evidence="7 8" id="KW-0472">Membrane</keyword>
<proteinExistence type="inferred from homology"/>